<evidence type="ECO:0000313" key="2">
    <source>
        <dbReference type="EMBL" id="KQJ98425.1"/>
    </source>
</evidence>
<dbReference type="OrthoDB" id="692892at2759"/>
<dbReference type="GeneID" id="100840744"/>
<dbReference type="Proteomes" id="UP000008810">
    <property type="component" value="Chromosome 3"/>
</dbReference>
<name>A0A0Q3Q9S4_BRADI</name>
<dbReference type="ExpressionAtlas" id="A0A0Q3Q9S4">
    <property type="expression patterns" value="baseline"/>
</dbReference>
<dbReference type="PANTHER" id="PTHR47906">
    <property type="entry name" value="OSJNBB0050O03.9 PROTEIN-RELATED"/>
    <property type="match status" value="1"/>
</dbReference>
<dbReference type="EnsemblPlants" id="KQJ98425">
    <property type="protein sequence ID" value="KQJ98425"/>
    <property type="gene ID" value="BRADI_3g36851v3"/>
</dbReference>
<dbReference type="EMBL" id="CM000882">
    <property type="protein sequence ID" value="KQJ98425.1"/>
    <property type="molecule type" value="Genomic_DNA"/>
</dbReference>
<keyword evidence="4" id="KW-1185">Reference proteome</keyword>
<dbReference type="PANTHER" id="PTHR47906:SF8">
    <property type="entry name" value="MYB_SANT-LIKE DOMAIN-CONTAINING PROTEIN"/>
    <property type="match status" value="1"/>
</dbReference>
<feature type="region of interest" description="Disordered" evidence="1">
    <location>
        <begin position="48"/>
        <end position="70"/>
    </location>
</feature>
<dbReference type="RefSeq" id="XP_014755655.1">
    <property type="nucleotide sequence ID" value="XM_014900169.2"/>
</dbReference>
<reference evidence="2 3" key="1">
    <citation type="journal article" date="2010" name="Nature">
        <title>Genome sequencing and analysis of the model grass Brachypodium distachyon.</title>
        <authorList>
            <consortium name="International Brachypodium Initiative"/>
        </authorList>
    </citation>
    <scope>NUCLEOTIDE SEQUENCE [LARGE SCALE GENOMIC DNA]</scope>
    <source>
        <strain evidence="2">Bd21</strain>
        <strain evidence="3">cv. Bd21</strain>
    </source>
</reference>
<sequence>MRARKSLAKILAAFCARDLSQRIKAIPRLFPFPLLSFTRAKQYTGLEQTAGRRRSSFKQRYSGGRRPTADGGLRSQLWRPLAIPPFFLPSPNEKQVVNYLTKPIRFFHQLQELFSDQSHADGSLAADQTTVNVDDDSDDNEKVEGYPIPMDSDEADSDTIGCQSPRVDLDGKPSNKKRKRVTSSPHKKPTKGKANSKSKVRDDEMASSIKRLADSLVAPPVPVQPVPPPDPYANLWKRINALPFTAKDKLEIAAHLSKPDQDVFRSYLNQADDALLSEWVITYFERQDGGGNVVPFFPKLSEVH</sequence>
<dbReference type="AlphaFoldDB" id="A0A0Q3Q9S4"/>
<evidence type="ECO:0000313" key="3">
    <source>
        <dbReference type="EnsemblPlants" id="KQJ98425"/>
    </source>
</evidence>
<evidence type="ECO:0000313" key="4">
    <source>
        <dbReference type="Proteomes" id="UP000008810"/>
    </source>
</evidence>
<protein>
    <submittedName>
        <fullName evidence="2 3">Uncharacterized protein</fullName>
    </submittedName>
</protein>
<reference evidence="2" key="2">
    <citation type="submission" date="2017-06" db="EMBL/GenBank/DDBJ databases">
        <title>WGS assembly of Brachypodium distachyon.</title>
        <authorList>
            <consortium name="The International Brachypodium Initiative"/>
            <person name="Lucas S."/>
            <person name="Harmon-Smith M."/>
            <person name="Lail K."/>
            <person name="Tice H."/>
            <person name="Grimwood J."/>
            <person name="Bruce D."/>
            <person name="Barry K."/>
            <person name="Shu S."/>
            <person name="Lindquist E."/>
            <person name="Wang M."/>
            <person name="Pitluck S."/>
            <person name="Vogel J.P."/>
            <person name="Garvin D.F."/>
            <person name="Mockler T.C."/>
            <person name="Schmutz J."/>
            <person name="Rokhsar D."/>
            <person name="Bevan M.W."/>
        </authorList>
    </citation>
    <scope>NUCLEOTIDE SEQUENCE</scope>
    <source>
        <strain evidence="2">Bd21</strain>
    </source>
</reference>
<accession>A0A0Q3Q9S4</accession>
<proteinExistence type="predicted"/>
<feature type="compositionally biased region" description="Basic residues" evidence="1">
    <location>
        <begin position="174"/>
        <end position="198"/>
    </location>
</feature>
<evidence type="ECO:0000256" key="1">
    <source>
        <dbReference type="SAM" id="MobiDB-lite"/>
    </source>
</evidence>
<dbReference type="Gramene" id="KQJ98425">
    <property type="protein sequence ID" value="KQJ98425"/>
    <property type="gene ID" value="BRADI_3g36851v3"/>
</dbReference>
<gene>
    <name evidence="3" type="primary">LOC100840744</name>
    <name evidence="2" type="ORF">BRADI_3g36851v3</name>
</gene>
<reference evidence="3" key="3">
    <citation type="submission" date="2018-08" db="UniProtKB">
        <authorList>
            <consortium name="EnsemblPlants"/>
        </authorList>
    </citation>
    <scope>IDENTIFICATION</scope>
    <source>
        <strain evidence="3">cv. Bd21</strain>
    </source>
</reference>
<feature type="region of interest" description="Disordered" evidence="1">
    <location>
        <begin position="126"/>
        <end position="205"/>
    </location>
</feature>
<organism evidence="2">
    <name type="scientific">Brachypodium distachyon</name>
    <name type="common">Purple false brome</name>
    <name type="synonym">Trachynia distachya</name>
    <dbReference type="NCBI Taxonomy" id="15368"/>
    <lineage>
        <taxon>Eukaryota</taxon>
        <taxon>Viridiplantae</taxon>
        <taxon>Streptophyta</taxon>
        <taxon>Embryophyta</taxon>
        <taxon>Tracheophyta</taxon>
        <taxon>Spermatophyta</taxon>
        <taxon>Magnoliopsida</taxon>
        <taxon>Liliopsida</taxon>
        <taxon>Poales</taxon>
        <taxon>Poaceae</taxon>
        <taxon>BOP clade</taxon>
        <taxon>Pooideae</taxon>
        <taxon>Stipodae</taxon>
        <taxon>Brachypodieae</taxon>
        <taxon>Brachypodium</taxon>
    </lineage>
</organism>